<evidence type="ECO:0000256" key="1">
    <source>
        <dbReference type="SAM" id="SignalP"/>
    </source>
</evidence>
<proteinExistence type="predicted"/>
<dbReference type="GeneID" id="40321970"/>
<dbReference type="Proteomes" id="UP000284403">
    <property type="component" value="Unassembled WGS sequence"/>
</dbReference>
<name>A0A3R7RH35_9TRYP</name>
<comment type="caution">
    <text evidence="2">The sequence shown here is derived from an EMBL/GenBank/DDBJ whole genome shotgun (WGS) entry which is preliminary data.</text>
</comment>
<dbReference type="RefSeq" id="XP_029224678.1">
    <property type="nucleotide sequence ID" value="XM_029375209.1"/>
</dbReference>
<feature type="signal peptide" evidence="1">
    <location>
        <begin position="1"/>
        <end position="23"/>
    </location>
</feature>
<reference evidence="2 3" key="1">
    <citation type="journal article" date="2018" name="BMC Genomics">
        <title>Genomic comparison of Trypanosoma conorhini and Trypanosoma rangeli to Trypanosoma cruzi strains of high and low virulence.</title>
        <authorList>
            <person name="Bradwell K.R."/>
            <person name="Koparde V.N."/>
            <person name="Matveyev A.V."/>
            <person name="Serrano M.G."/>
            <person name="Alves J.M."/>
            <person name="Parikh H."/>
            <person name="Huang B."/>
            <person name="Lee V."/>
            <person name="Espinosa-Alvarez O."/>
            <person name="Ortiz P.A."/>
            <person name="Costa-Martins A.G."/>
            <person name="Teixeira M.M."/>
            <person name="Buck G.A."/>
        </authorList>
    </citation>
    <scope>NUCLEOTIDE SEQUENCE [LARGE SCALE GENOMIC DNA]</scope>
    <source>
        <strain evidence="2 3">025E</strain>
    </source>
</reference>
<dbReference type="AlphaFoldDB" id="A0A3R7RH35"/>
<gene>
    <name evidence="2" type="ORF">Tco025E_08359</name>
</gene>
<keyword evidence="1" id="KW-0732">Signal</keyword>
<sequence>MKLICQVLCLLLVLLCSTHCAAANEGELSVRDFLSKAPDLPVRLPTEEDFERAEVLAKWLAKNAKDKVEVIEKNITKTKKEVELHVGFDGVAGDFALPLGPLLSMALLAFALAV</sequence>
<evidence type="ECO:0000313" key="2">
    <source>
        <dbReference type="EMBL" id="RNF02576.1"/>
    </source>
</evidence>
<evidence type="ECO:0000313" key="3">
    <source>
        <dbReference type="Proteomes" id="UP000284403"/>
    </source>
</evidence>
<keyword evidence="3" id="KW-1185">Reference proteome</keyword>
<accession>A0A3R7RH35</accession>
<protein>
    <submittedName>
        <fullName evidence="2">Uncharacterized protein</fullName>
    </submittedName>
</protein>
<feature type="chain" id="PRO_5018673934" evidence="1">
    <location>
        <begin position="24"/>
        <end position="114"/>
    </location>
</feature>
<organism evidence="2 3">
    <name type="scientific">Trypanosoma conorhini</name>
    <dbReference type="NCBI Taxonomy" id="83891"/>
    <lineage>
        <taxon>Eukaryota</taxon>
        <taxon>Discoba</taxon>
        <taxon>Euglenozoa</taxon>
        <taxon>Kinetoplastea</taxon>
        <taxon>Metakinetoplastina</taxon>
        <taxon>Trypanosomatida</taxon>
        <taxon>Trypanosomatidae</taxon>
        <taxon>Trypanosoma</taxon>
    </lineage>
</organism>
<dbReference type="EMBL" id="MKKU01000766">
    <property type="protein sequence ID" value="RNF02576.1"/>
    <property type="molecule type" value="Genomic_DNA"/>
</dbReference>